<comment type="caution">
    <text evidence="2">The sequence shown here is derived from an EMBL/GenBank/DDBJ whole genome shotgun (WGS) entry which is preliminary data.</text>
</comment>
<name>A0A6L5JUK8_RHOTE</name>
<proteinExistence type="predicted"/>
<evidence type="ECO:0000313" key="2">
    <source>
        <dbReference type="EMBL" id="MQY51045.1"/>
    </source>
</evidence>
<dbReference type="Gene3D" id="2.40.10.220">
    <property type="entry name" value="predicted glycosyltransferase like domains"/>
    <property type="match status" value="1"/>
</dbReference>
<dbReference type="EMBL" id="WIXJ01000002">
    <property type="protein sequence ID" value="MQY51045.1"/>
    <property type="molecule type" value="Genomic_DNA"/>
</dbReference>
<evidence type="ECO:0000259" key="1">
    <source>
        <dbReference type="Pfam" id="PF07238"/>
    </source>
</evidence>
<feature type="domain" description="PilZ" evidence="1">
    <location>
        <begin position="8"/>
        <end position="103"/>
    </location>
</feature>
<gene>
    <name evidence="2" type="ORF">GHK24_04535</name>
</gene>
<dbReference type="InterPro" id="IPR009875">
    <property type="entry name" value="PilZ_domain"/>
</dbReference>
<organism evidence="2 3">
    <name type="scientific">Rhodocyclus tenuis</name>
    <name type="common">Rhodospirillum tenue</name>
    <dbReference type="NCBI Taxonomy" id="1066"/>
    <lineage>
        <taxon>Bacteria</taxon>
        <taxon>Pseudomonadati</taxon>
        <taxon>Pseudomonadota</taxon>
        <taxon>Betaproteobacteria</taxon>
        <taxon>Rhodocyclales</taxon>
        <taxon>Rhodocyclaceae</taxon>
        <taxon>Rhodocyclus</taxon>
    </lineage>
</organism>
<dbReference type="SUPFAM" id="SSF141371">
    <property type="entry name" value="PilZ domain-like"/>
    <property type="match status" value="1"/>
</dbReference>
<dbReference type="AlphaFoldDB" id="A0A6L5JUK8"/>
<dbReference type="OrthoDB" id="5298508at2"/>
<protein>
    <recommendedName>
        <fullName evidence="1">PilZ domain-containing protein</fullName>
    </recommendedName>
</protein>
<dbReference type="Pfam" id="PF07238">
    <property type="entry name" value="PilZ"/>
    <property type="match status" value="1"/>
</dbReference>
<dbReference type="Proteomes" id="UP000480275">
    <property type="component" value="Unassembled WGS sequence"/>
</dbReference>
<sequence length="129" mass="14725">MTRMLPDDRRRTPRFPFHSKGELRLNFMAYRGSLIDLSLHGALFESALFELGVQQGDYCAVDILNLSEESIFTAEGVVAHASKSFIGIKFHPLDDERLKRLQHIGTLNLAPKKLINRKFPSLLQAWASW</sequence>
<evidence type="ECO:0000313" key="3">
    <source>
        <dbReference type="Proteomes" id="UP000480275"/>
    </source>
</evidence>
<accession>A0A6L5JUK8</accession>
<dbReference type="GO" id="GO:0035438">
    <property type="term" value="F:cyclic-di-GMP binding"/>
    <property type="evidence" value="ECO:0007669"/>
    <property type="project" value="InterPro"/>
</dbReference>
<reference evidence="2 3" key="1">
    <citation type="submission" date="2019-10" db="EMBL/GenBank/DDBJ databases">
        <title>Whole-genome sequence of the purple nonsulfur photosynthetic bacterium Rhodocyclus tenuis.</title>
        <authorList>
            <person name="Kyndt J.A."/>
            <person name="Meyer T.E."/>
        </authorList>
    </citation>
    <scope>NUCLEOTIDE SEQUENCE [LARGE SCALE GENOMIC DNA]</scope>
    <source>
        <strain evidence="2 3">DSM 110</strain>
    </source>
</reference>